<reference evidence="4" key="1">
    <citation type="submission" date="2024-05" db="EMBL/GenBank/DDBJ databases">
        <title>Genome sequencing of novel strain.</title>
        <authorList>
            <person name="Ganbat D."/>
            <person name="Ganbat S."/>
            <person name="Lee S.-J."/>
        </authorList>
    </citation>
    <scope>NUCLEOTIDE SEQUENCE</scope>
    <source>
        <strain evidence="4">SMD15-11</strain>
    </source>
</reference>
<evidence type="ECO:0000259" key="3">
    <source>
        <dbReference type="Pfam" id="PF00497"/>
    </source>
</evidence>
<dbReference type="Gene3D" id="3.40.190.10">
    <property type="entry name" value="Periplasmic binding protein-like II"/>
    <property type="match status" value="2"/>
</dbReference>
<dbReference type="SUPFAM" id="SSF53850">
    <property type="entry name" value="Periplasmic binding protein-like II"/>
    <property type="match status" value="1"/>
</dbReference>
<name>A0AB39UXB3_9GAMM</name>
<feature type="domain" description="Solute-binding protein family 3/N-terminal" evidence="3">
    <location>
        <begin position="32"/>
        <end position="246"/>
    </location>
</feature>
<sequence length="261" mass="30067">MLRYVLYAVAGGVLGLCALVAQGQETLKLTNGEWPPYQSQHLPGYGPASRIVTRAFETQGIRVSYGFFPWSRAYYMAERGIYHGSLIWSYTPERAKAFYYSDPFIFTDTVFFYHRDTPFDWSDWSDLRGIQIGATLGYTYGEGFEKAERQGLLTVDRVVSDEINLRRLLAKRITIFPLSLDVGLTMLNTLFTPEERAEIRWHPRPLRRTAYHLILSRKHPDAPKWIEAFNRGLKMLKESGEYEQILRAAEVPQPDMTTAIP</sequence>
<comment type="similarity">
    <text evidence="1">Belongs to the bacterial solute-binding protein 3 family.</text>
</comment>
<proteinExistence type="inferred from homology"/>
<dbReference type="PANTHER" id="PTHR35936:SF25">
    <property type="entry name" value="ABC TRANSPORTER SUBSTRATE-BINDING PROTEIN"/>
    <property type="match status" value="1"/>
</dbReference>
<evidence type="ECO:0000256" key="1">
    <source>
        <dbReference type="ARBA" id="ARBA00010333"/>
    </source>
</evidence>
<dbReference type="RefSeq" id="WP_369601955.1">
    <property type="nucleotide sequence ID" value="NZ_CP154858.1"/>
</dbReference>
<dbReference type="AlphaFoldDB" id="A0AB39UXB3"/>
<dbReference type="PANTHER" id="PTHR35936">
    <property type="entry name" value="MEMBRANE-BOUND LYTIC MUREIN TRANSGLYCOSYLASE F"/>
    <property type="match status" value="1"/>
</dbReference>
<dbReference type="EMBL" id="CP154858">
    <property type="protein sequence ID" value="XDT72954.1"/>
    <property type="molecule type" value="Genomic_DNA"/>
</dbReference>
<organism evidence="4">
    <name type="scientific">Thermohahella caldifontis</name>
    <dbReference type="NCBI Taxonomy" id="3142973"/>
    <lineage>
        <taxon>Bacteria</taxon>
        <taxon>Pseudomonadati</taxon>
        <taxon>Pseudomonadota</taxon>
        <taxon>Gammaproteobacteria</taxon>
        <taxon>Oceanospirillales</taxon>
        <taxon>Hahellaceae</taxon>
        <taxon>Thermohahella</taxon>
    </lineage>
</organism>
<dbReference type="InterPro" id="IPR001638">
    <property type="entry name" value="Solute-binding_3/MltF_N"/>
</dbReference>
<evidence type="ECO:0000313" key="4">
    <source>
        <dbReference type="EMBL" id="XDT72954.1"/>
    </source>
</evidence>
<protein>
    <submittedName>
        <fullName evidence="4">ABC transporter substrate-binding protein</fullName>
    </submittedName>
</protein>
<dbReference type="Pfam" id="PF00497">
    <property type="entry name" value="SBP_bac_3"/>
    <property type="match status" value="1"/>
</dbReference>
<accession>A0AB39UXB3</accession>
<keyword evidence="2" id="KW-0732">Signal</keyword>
<dbReference type="KEGG" id="tcd:AAIA72_02930"/>
<evidence type="ECO:0000256" key="2">
    <source>
        <dbReference type="ARBA" id="ARBA00022729"/>
    </source>
</evidence>
<gene>
    <name evidence="4" type="ORF">AAIA72_02930</name>
</gene>